<keyword evidence="1 3" id="KW-0808">Transferase</keyword>
<dbReference type="SUPFAM" id="SSF53335">
    <property type="entry name" value="S-adenosyl-L-methionine-dependent methyltransferases"/>
    <property type="match status" value="1"/>
</dbReference>
<dbReference type="OrthoDB" id="9786503at2"/>
<dbReference type="GO" id="GO:0032259">
    <property type="term" value="P:methylation"/>
    <property type="evidence" value="ECO:0007669"/>
    <property type="project" value="UniProtKB-KW"/>
</dbReference>
<sequence>MWDERYAVEDYVYGTEPSGVLIRRNHWLKPGAKALCVADGEGRNSVHLARQGLKVTAFDGSAPAVDKARRLAAERGVEVDYAVQDVFDWDWPVAEFDLVVGIFIQFVGPEGRAMLFDRMKQALKPGGVLLLHGYTPRQLQFGTGGPGAVENLYTAGMLRKAFADMKVQVLEDYELEIREGQGHNGRSALIDMIAVKR</sequence>
<dbReference type="InterPro" id="IPR041698">
    <property type="entry name" value="Methyltransf_25"/>
</dbReference>
<gene>
    <name evidence="3" type="ORF">SAMN04488050_106154</name>
</gene>
<keyword evidence="4" id="KW-1185">Reference proteome</keyword>
<name>A0A1I6TKX3_9RHOB</name>
<dbReference type="AlphaFoldDB" id="A0A1I6TKX3"/>
<dbReference type="PANTHER" id="PTHR43861">
    <property type="entry name" value="TRANS-ACONITATE 2-METHYLTRANSFERASE-RELATED"/>
    <property type="match status" value="1"/>
</dbReference>
<reference evidence="4" key="1">
    <citation type="submission" date="2016-10" db="EMBL/GenBank/DDBJ databases">
        <authorList>
            <person name="Varghese N."/>
            <person name="Submissions S."/>
        </authorList>
    </citation>
    <scope>NUCLEOTIDE SEQUENCE [LARGE SCALE GENOMIC DNA]</scope>
    <source>
        <strain evidence="4">DSM 26894</strain>
    </source>
</reference>
<dbReference type="Gene3D" id="3.40.50.150">
    <property type="entry name" value="Vaccinia Virus protein VP39"/>
    <property type="match status" value="1"/>
</dbReference>
<keyword evidence="3" id="KW-0489">Methyltransferase</keyword>
<evidence type="ECO:0000313" key="4">
    <source>
        <dbReference type="Proteomes" id="UP000199392"/>
    </source>
</evidence>
<dbReference type="EMBL" id="FOZW01000006">
    <property type="protein sequence ID" value="SFS89826.1"/>
    <property type="molecule type" value="Genomic_DNA"/>
</dbReference>
<dbReference type="Pfam" id="PF13649">
    <property type="entry name" value="Methyltransf_25"/>
    <property type="match status" value="1"/>
</dbReference>
<dbReference type="CDD" id="cd02440">
    <property type="entry name" value="AdoMet_MTases"/>
    <property type="match status" value="1"/>
</dbReference>
<protein>
    <submittedName>
        <fullName evidence="3">Methyltransferase domain-containing protein</fullName>
    </submittedName>
</protein>
<dbReference type="Proteomes" id="UP000199392">
    <property type="component" value="Unassembled WGS sequence"/>
</dbReference>
<evidence type="ECO:0000256" key="1">
    <source>
        <dbReference type="ARBA" id="ARBA00022679"/>
    </source>
</evidence>
<proteinExistence type="predicted"/>
<accession>A0A1I6TKX3</accession>
<dbReference type="InterPro" id="IPR029063">
    <property type="entry name" value="SAM-dependent_MTases_sf"/>
</dbReference>
<dbReference type="GO" id="GO:0008168">
    <property type="term" value="F:methyltransferase activity"/>
    <property type="evidence" value="ECO:0007669"/>
    <property type="project" value="UniProtKB-KW"/>
</dbReference>
<dbReference type="RefSeq" id="WP_092425154.1">
    <property type="nucleotide sequence ID" value="NZ_FNCL01000006.1"/>
</dbReference>
<organism evidence="3 4">
    <name type="scientific">Alloyangia pacifica</name>
    <dbReference type="NCBI Taxonomy" id="311180"/>
    <lineage>
        <taxon>Bacteria</taxon>
        <taxon>Pseudomonadati</taxon>
        <taxon>Pseudomonadota</taxon>
        <taxon>Alphaproteobacteria</taxon>
        <taxon>Rhodobacterales</taxon>
        <taxon>Roseobacteraceae</taxon>
        <taxon>Alloyangia</taxon>
    </lineage>
</organism>
<evidence type="ECO:0000313" key="3">
    <source>
        <dbReference type="EMBL" id="SFS89826.1"/>
    </source>
</evidence>
<dbReference type="STRING" id="311180.SAMN04488050_106154"/>
<evidence type="ECO:0000259" key="2">
    <source>
        <dbReference type="Pfam" id="PF13649"/>
    </source>
</evidence>
<feature type="domain" description="Methyltransferase" evidence="2">
    <location>
        <begin position="35"/>
        <end position="127"/>
    </location>
</feature>
<dbReference type="PANTHER" id="PTHR43861:SF3">
    <property type="entry name" value="PUTATIVE (AFU_ORTHOLOGUE AFUA_2G14390)-RELATED"/>
    <property type="match status" value="1"/>
</dbReference>